<evidence type="ECO:0000256" key="4">
    <source>
        <dbReference type="ARBA" id="ARBA00022801"/>
    </source>
</evidence>
<evidence type="ECO:0000256" key="6">
    <source>
        <dbReference type="ARBA" id="ARBA00023180"/>
    </source>
</evidence>
<sequence>MPADASRSARRLRRFAALLLLLPLNALAWGPQGHRLVAALAWDDLRPDVRSQIQQLLANEPDAASSDDPLPAIANWADELRANDPDLGRRSGKWHYVNIAEDDCRYDATRHCPGGNCVVEAIRAQAAILADRSQPQAERIQALKFVVHFVGDVHQPLHAGFAHDKGGNDFQLSIPGQPARPDGYGSNLHSLWDSTMLSMNKLKDDAYLQRLRTIEVPRVSGAGLPPDSAGWAESSCKLVLQPGFYPLTPSGKPAHKLPADYVTTWRPVAETQLRMGGEHLAEVLNAALAKPR</sequence>
<dbReference type="InterPro" id="IPR003154">
    <property type="entry name" value="S1/P1nuclease"/>
</dbReference>
<dbReference type="OrthoDB" id="267579at2"/>
<dbReference type="GO" id="GO:0046872">
    <property type="term" value="F:metal ion binding"/>
    <property type="evidence" value="ECO:0007669"/>
    <property type="project" value="UniProtKB-KW"/>
</dbReference>
<proteinExistence type="predicted"/>
<dbReference type="GO" id="GO:0016788">
    <property type="term" value="F:hydrolase activity, acting on ester bonds"/>
    <property type="evidence" value="ECO:0007669"/>
    <property type="project" value="InterPro"/>
</dbReference>
<dbReference type="PANTHER" id="PTHR33146">
    <property type="entry name" value="ENDONUCLEASE 4"/>
    <property type="match status" value="1"/>
</dbReference>
<name>A0A108U8E5_9GAMM</name>
<accession>A0A108U8E5</accession>
<keyword evidence="3 7" id="KW-0255">Endonuclease</keyword>
<dbReference type="SUPFAM" id="SSF48537">
    <property type="entry name" value="Phospholipase C/P1 nuclease"/>
    <property type="match status" value="1"/>
</dbReference>
<keyword evidence="2" id="KW-0479">Metal-binding</keyword>
<keyword evidence="4" id="KW-0378">Hydrolase</keyword>
<dbReference type="GO" id="GO:0006308">
    <property type="term" value="P:DNA catabolic process"/>
    <property type="evidence" value="ECO:0007669"/>
    <property type="project" value="InterPro"/>
</dbReference>
<dbReference type="PANTHER" id="PTHR33146:SF26">
    <property type="entry name" value="ENDONUCLEASE 4"/>
    <property type="match status" value="1"/>
</dbReference>
<comment type="caution">
    <text evidence="7">The sequence shown here is derived from an EMBL/GenBank/DDBJ whole genome shotgun (WGS) entry which is preliminary data.</text>
</comment>
<evidence type="ECO:0000313" key="7">
    <source>
        <dbReference type="EMBL" id="KWS04470.1"/>
    </source>
</evidence>
<dbReference type="RefSeq" id="WP_153018996.1">
    <property type="nucleotide sequence ID" value="NZ_JAJA02000001.1"/>
</dbReference>
<organism evidence="7 8">
    <name type="scientific">Lysobacter capsici AZ78</name>
    <dbReference type="NCBI Taxonomy" id="1444315"/>
    <lineage>
        <taxon>Bacteria</taxon>
        <taxon>Pseudomonadati</taxon>
        <taxon>Pseudomonadota</taxon>
        <taxon>Gammaproteobacteria</taxon>
        <taxon>Lysobacterales</taxon>
        <taxon>Lysobacteraceae</taxon>
        <taxon>Lysobacter</taxon>
    </lineage>
</organism>
<reference evidence="7 8" key="1">
    <citation type="journal article" date="2014" name="Genome Announc.">
        <title>Draft Genome Sequence of Lysobacter capsici AZ78, a Bacterium Antagonistic to Plant-Pathogenic Oomycetes.</title>
        <authorList>
            <person name="Puopolo G."/>
            <person name="Sonego P."/>
            <person name="Engelen K."/>
            <person name="Pertot I."/>
        </authorList>
    </citation>
    <scope>NUCLEOTIDE SEQUENCE [LARGE SCALE GENOMIC DNA]</scope>
    <source>
        <strain evidence="7 8">AZ78</strain>
    </source>
</reference>
<evidence type="ECO:0000256" key="2">
    <source>
        <dbReference type="ARBA" id="ARBA00022723"/>
    </source>
</evidence>
<evidence type="ECO:0000256" key="1">
    <source>
        <dbReference type="ARBA" id="ARBA00022722"/>
    </source>
</evidence>
<evidence type="ECO:0000313" key="8">
    <source>
        <dbReference type="Proteomes" id="UP000023435"/>
    </source>
</evidence>
<dbReference type="AlphaFoldDB" id="A0A108U8E5"/>
<keyword evidence="5" id="KW-1015">Disulfide bond</keyword>
<dbReference type="Gene3D" id="1.10.575.10">
    <property type="entry name" value="P1 Nuclease"/>
    <property type="match status" value="1"/>
</dbReference>
<dbReference type="CDD" id="cd11010">
    <property type="entry name" value="S1-P1_nuclease"/>
    <property type="match status" value="1"/>
</dbReference>
<protein>
    <submittedName>
        <fullName evidence="7">Endonuclease</fullName>
    </submittedName>
</protein>
<evidence type="ECO:0000256" key="5">
    <source>
        <dbReference type="ARBA" id="ARBA00023157"/>
    </source>
</evidence>
<dbReference type="GO" id="GO:0003676">
    <property type="term" value="F:nucleic acid binding"/>
    <property type="evidence" value="ECO:0007669"/>
    <property type="project" value="InterPro"/>
</dbReference>
<dbReference type="GO" id="GO:0004519">
    <property type="term" value="F:endonuclease activity"/>
    <property type="evidence" value="ECO:0007669"/>
    <property type="project" value="UniProtKB-KW"/>
</dbReference>
<dbReference type="Pfam" id="PF02265">
    <property type="entry name" value="S1-P1_nuclease"/>
    <property type="match status" value="1"/>
</dbReference>
<keyword evidence="8" id="KW-1185">Reference proteome</keyword>
<dbReference type="InterPro" id="IPR008947">
    <property type="entry name" value="PLipase_C/P1_nuclease_dom_sf"/>
</dbReference>
<gene>
    <name evidence="7" type="ORF">AZ78_2019</name>
</gene>
<keyword evidence="1" id="KW-0540">Nuclease</keyword>
<dbReference type="Proteomes" id="UP000023435">
    <property type="component" value="Unassembled WGS sequence"/>
</dbReference>
<dbReference type="EMBL" id="JAJA02000001">
    <property type="protein sequence ID" value="KWS04470.1"/>
    <property type="molecule type" value="Genomic_DNA"/>
</dbReference>
<keyword evidence="6" id="KW-0325">Glycoprotein</keyword>
<evidence type="ECO:0000256" key="3">
    <source>
        <dbReference type="ARBA" id="ARBA00022759"/>
    </source>
</evidence>